<evidence type="ECO:0000313" key="3">
    <source>
        <dbReference type="Proteomes" id="UP001629113"/>
    </source>
</evidence>
<gene>
    <name evidence="2" type="ORF">PVAG01_01310</name>
</gene>
<feature type="region of interest" description="Disordered" evidence="1">
    <location>
        <begin position="9"/>
        <end position="48"/>
    </location>
</feature>
<protein>
    <submittedName>
        <fullName evidence="2">Uncharacterized protein</fullName>
    </submittedName>
</protein>
<comment type="caution">
    <text evidence="2">The sequence shown here is derived from an EMBL/GenBank/DDBJ whole genome shotgun (WGS) entry which is preliminary data.</text>
</comment>
<evidence type="ECO:0000256" key="1">
    <source>
        <dbReference type="SAM" id="MobiDB-lite"/>
    </source>
</evidence>
<dbReference type="EMBL" id="JBFCZG010000001">
    <property type="protein sequence ID" value="KAL3427801.1"/>
    <property type="molecule type" value="Genomic_DNA"/>
</dbReference>
<dbReference type="Proteomes" id="UP001629113">
    <property type="component" value="Unassembled WGS sequence"/>
</dbReference>
<evidence type="ECO:0000313" key="2">
    <source>
        <dbReference type="EMBL" id="KAL3427801.1"/>
    </source>
</evidence>
<name>A0ABR4PWT4_9HELO</name>
<organism evidence="2 3">
    <name type="scientific">Phlyctema vagabunda</name>
    <dbReference type="NCBI Taxonomy" id="108571"/>
    <lineage>
        <taxon>Eukaryota</taxon>
        <taxon>Fungi</taxon>
        <taxon>Dikarya</taxon>
        <taxon>Ascomycota</taxon>
        <taxon>Pezizomycotina</taxon>
        <taxon>Leotiomycetes</taxon>
        <taxon>Helotiales</taxon>
        <taxon>Dermateaceae</taxon>
        <taxon>Phlyctema</taxon>
    </lineage>
</organism>
<keyword evidence="3" id="KW-1185">Reference proteome</keyword>
<accession>A0ABR4PWT4</accession>
<sequence length="332" mass="37466">MQHLKQYVQSYLPRRNRKPSNTQGLITGLDDLPSAPPPRQPRTSLRGNVISHLLSYSPSLPKLRRGTKRERAEFVLLDPPLSPRAFKFPCRAWGHEEDCHRCRERDEKKICQSPMNAANPASVPPEVYRPCIVSKEDLISPPVVNYPLRSFVLSQQTGQDSSSRNEDEISIQSEESLVEIRLVDRNTSAKSLGESIDGKSQDDSWEAVYPFPSSLKDSAYLQVVSETAPRVSTFSPTLKLGGGGQFSSLSFLPFFSPDKKKSESVSVERGKEMLEGKMGRMDWFLALQHGKGEPMTWREFGTGTKKMLKRKEAMRIKIKEEKIAKEQAKAKT</sequence>
<reference evidence="2 3" key="1">
    <citation type="submission" date="2024-06" db="EMBL/GenBank/DDBJ databases">
        <title>Complete genome of Phlyctema vagabunda strain 19-DSS-EL-015.</title>
        <authorList>
            <person name="Fiorenzani C."/>
        </authorList>
    </citation>
    <scope>NUCLEOTIDE SEQUENCE [LARGE SCALE GENOMIC DNA]</scope>
    <source>
        <strain evidence="2 3">19-DSS-EL-015</strain>
    </source>
</reference>
<proteinExistence type="predicted"/>